<dbReference type="InterPro" id="IPR000432">
    <property type="entry name" value="DNA_mismatch_repair_MutS_C"/>
</dbReference>
<dbReference type="CDD" id="cd03285">
    <property type="entry name" value="ABC_MSH2_euk"/>
    <property type="match status" value="1"/>
</dbReference>
<dbReference type="InterPro" id="IPR032642">
    <property type="entry name" value="Msh2_ATP-bd"/>
</dbReference>
<evidence type="ECO:0000256" key="6">
    <source>
        <dbReference type="ARBA" id="ARBA00023125"/>
    </source>
</evidence>
<dbReference type="Pfam" id="PF05190">
    <property type="entry name" value="MutS_IV"/>
    <property type="match status" value="1"/>
</dbReference>
<evidence type="ECO:0000256" key="9">
    <source>
        <dbReference type="ARBA" id="ARBA00064337"/>
    </source>
</evidence>
<dbReference type="AlphaFoldDB" id="F8MUQ7"/>
<evidence type="ECO:0000256" key="3">
    <source>
        <dbReference type="ARBA" id="ARBA00022741"/>
    </source>
</evidence>
<dbReference type="InterPro" id="IPR007696">
    <property type="entry name" value="DNA_mismatch_repair_MutS_core"/>
</dbReference>
<dbReference type="KEGG" id="nte:NEUTE1DRAFT124099"/>
<dbReference type="GO" id="GO:0006312">
    <property type="term" value="P:mitotic recombination"/>
    <property type="evidence" value="ECO:0007669"/>
    <property type="project" value="TreeGrafter"/>
</dbReference>
<organism evidence="12 13">
    <name type="scientific">Neurospora tetrasperma (strain FGSC 2508 / ATCC MYA-4615 / P0657)</name>
    <dbReference type="NCBI Taxonomy" id="510951"/>
    <lineage>
        <taxon>Eukaryota</taxon>
        <taxon>Fungi</taxon>
        <taxon>Dikarya</taxon>
        <taxon>Ascomycota</taxon>
        <taxon>Pezizomycotina</taxon>
        <taxon>Sordariomycetes</taxon>
        <taxon>Sordariomycetidae</taxon>
        <taxon>Sordariales</taxon>
        <taxon>Sordariaceae</taxon>
        <taxon>Neurospora</taxon>
    </lineage>
</organism>
<keyword evidence="8" id="KW-0539">Nucleus</keyword>
<dbReference type="InterPro" id="IPR045076">
    <property type="entry name" value="MutS"/>
</dbReference>
<dbReference type="Pfam" id="PF00488">
    <property type="entry name" value="MutS_V"/>
    <property type="match status" value="1"/>
</dbReference>
<dbReference type="FunFam" id="1.10.1420.10:FF:000015">
    <property type="entry name" value="DNA mismatch repair protein Msh2"/>
    <property type="match status" value="1"/>
</dbReference>
<keyword evidence="6 10" id="KW-0238">DNA-binding</keyword>
<keyword evidence="13" id="KW-1185">Reference proteome</keyword>
<evidence type="ECO:0000256" key="7">
    <source>
        <dbReference type="ARBA" id="ARBA00023204"/>
    </source>
</evidence>
<sequence>MSSRPELKVDDEHGFIRFYKSLPQLGEEAIRIFDRGDWYTAHGDDATFIARTVYKTTSVIRQLGRSDHTGLPSVTMTVTVFRQFLREALFKLGKRIEIWASPSGRMNWKVVKQASPGNLQDVEDELGGQFEGAPVILAVKISAKASEARTVGVCFADASVRELGVSEFLDNDLYSNFEALLIQLGVKECIVTQDKGEKEKDPELAKLRQIIDNCGVAIAERSAGEFGTKDIEQDLSRLLKDERAASLLPQTDLKLAMGSASALIKYLGILHDPSNFGQYQLYQHDLAQFMKLDAAALKALNLMPGARDGAKNMSLYGLLNHCKTPVGSRLLSQWLKQPLMNAEEIEKRQQLVEAFANDTELRQSMQEEHLRSIPDLYRLSKRFQRGKATLEDVVRAYQVVIRLPGFIGTLEGVMDEAYRDPLDEVYTNKLRELSDSLVKLQEMVETTVDLDALDNHEFIIKPEFDDSLRIIRKKLDRLRTDMDNEFAEAAEDLGQEREKKIFLENHKVHGWCMRLTRTEAGCIRNNSRYLECSTQKNGVYFTTKTLQALRREFDQLSQNYNRTQSSLVNEVVGVAASYCPVLERLAAVLAHLDVIVSFAHCSVHAPISYVRPKIHPRGTGRTVLTEARHPCMEVQDDVTFITNDVTLTREDSSFLIITGPNMGGKSTYIRQIGVIALMAQIGCFVPCSSAELTIFDSILARVGASDSQLKGVSTFMAEMLETANILKSATAESLIIIDELGRGTSTYDGFGLAWAISEHIVKEIGCFALFATHFHELTALADQYPNVKNLHVTAHISGTDTDTDVITDEDEKAKKKREVTLLYKVEPGICDQSFGIHVAELVRFPDKVVRMAKRKADELEDFTSKHDEENGGGLGVQYSKQDVEEGSALLKDVLVKWKDEVKSGQISKEEMVARLRELVQKDERLLGNPFFKSVQAL</sequence>
<dbReference type="InterPro" id="IPR036678">
    <property type="entry name" value="MutS_con_dom_sf"/>
</dbReference>
<dbReference type="HOGENOM" id="CLU_002472_10_0_1"/>
<dbReference type="SMART" id="SM00534">
    <property type="entry name" value="MUTSac"/>
    <property type="match status" value="1"/>
</dbReference>
<dbReference type="FunFam" id="1.10.1420.10:FF:000017">
    <property type="entry name" value="DNA mismatch repair protein Msh2"/>
    <property type="match status" value="1"/>
</dbReference>
<comment type="function">
    <text evidence="10">Component of the post-replicative DNA mismatch repair system (MMR).</text>
</comment>
<dbReference type="FunFam" id="3.40.1170.10:FF:000003">
    <property type="entry name" value="DNA mismatch repair protein"/>
    <property type="match status" value="1"/>
</dbReference>
<dbReference type="Pfam" id="PF05188">
    <property type="entry name" value="MutS_II"/>
    <property type="match status" value="1"/>
</dbReference>
<keyword evidence="7 10" id="KW-0234">DNA repair</keyword>
<dbReference type="InterPro" id="IPR007695">
    <property type="entry name" value="DNA_mismatch_repair_MutS-lik_N"/>
</dbReference>
<comment type="similarity">
    <text evidence="2 10">Belongs to the DNA mismatch repair MutS family.</text>
</comment>
<evidence type="ECO:0000313" key="12">
    <source>
        <dbReference type="EMBL" id="EGO55739.1"/>
    </source>
</evidence>
<comment type="subcellular location">
    <subcellularLocation>
        <location evidence="1">Nucleus</location>
    </subcellularLocation>
</comment>
<dbReference type="InterPro" id="IPR027417">
    <property type="entry name" value="P-loop_NTPase"/>
</dbReference>
<dbReference type="PIRSF" id="PIRSF005813">
    <property type="entry name" value="MSH2"/>
    <property type="match status" value="1"/>
</dbReference>
<dbReference type="GO" id="GO:0030983">
    <property type="term" value="F:mismatched DNA binding"/>
    <property type="evidence" value="ECO:0007669"/>
    <property type="project" value="InterPro"/>
</dbReference>
<keyword evidence="3 10" id="KW-0547">Nucleotide-binding</keyword>
<evidence type="ECO:0000256" key="8">
    <source>
        <dbReference type="ARBA" id="ARBA00023242"/>
    </source>
</evidence>
<dbReference type="PANTHER" id="PTHR11361:SF35">
    <property type="entry name" value="DNA MISMATCH REPAIR PROTEIN MSH2"/>
    <property type="match status" value="1"/>
</dbReference>
<dbReference type="GO" id="GO:0006298">
    <property type="term" value="P:mismatch repair"/>
    <property type="evidence" value="ECO:0007669"/>
    <property type="project" value="InterPro"/>
</dbReference>
<dbReference type="GO" id="GO:0140664">
    <property type="term" value="F:ATP-dependent DNA damage sensor activity"/>
    <property type="evidence" value="ECO:0007669"/>
    <property type="project" value="InterPro"/>
</dbReference>
<dbReference type="SMART" id="SM00533">
    <property type="entry name" value="MUTSd"/>
    <property type="match status" value="1"/>
</dbReference>
<dbReference type="GO" id="GO:0005524">
    <property type="term" value="F:ATP binding"/>
    <property type="evidence" value="ECO:0007669"/>
    <property type="project" value="UniProtKB-KW"/>
</dbReference>
<dbReference type="VEuPathDB" id="FungiDB:NEUTE1DRAFT_124099"/>
<dbReference type="RefSeq" id="XP_009853531.1">
    <property type="nucleotide sequence ID" value="XM_009855229.1"/>
</dbReference>
<dbReference type="InterPro" id="IPR036187">
    <property type="entry name" value="DNA_mismatch_repair_MutS_sf"/>
</dbReference>
<dbReference type="InterPro" id="IPR007861">
    <property type="entry name" value="DNA_mismatch_repair_MutS_clamp"/>
</dbReference>
<dbReference type="Gene3D" id="3.30.420.110">
    <property type="entry name" value="MutS, connector domain"/>
    <property type="match status" value="1"/>
</dbReference>
<dbReference type="FunFam" id="3.40.50.300:FF:000523">
    <property type="entry name" value="DNA mismatch repair protein"/>
    <property type="match status" value="1"/>
</dbReference>
<keyword evidence="5" id="KW-0067">ATP-binding</keyword>
<gene>
    <name evidence="12" type="ORF">NEUTE1DRAFT_124099</name>
</gene>
<evidence type="ECO:0000256" key="2">
    <source>
        <dbReference type="ARBA" id="ARBA00006271"/>
    </source>
</evidence>
<dbReference type="GO" id="GO:0032301">
    <property type="term" value="C:MutSalpha complex"/>
    <property type="evidence" value="ECO:0007669"/>
    <property type="project" value="TreeGrafter"/>
</dbReference>
<dbReference type="Gene3D" id="3.40.50.300">
    <property type="entry name" value="P-loop containing nucleotide triphosphate hydrolases"/>
    <property type="match status" value="1"/>
</dbReference>
<comment type="subunit">
    <text evidence="9">Heterodimer of msh2 and msh6.</text>
</comment>
<accession>F8MUQ7</accession>
<dbReference type="PROSITE" id="PS00486">
    <property type="entry name" value="DNA_MISMATCH_REPAIR_2"/>
    <property type="match status" value="1"/>
</dbReference>
<dbReference type="InterPro" id="IPR007860">
    <property type="entry name" value="DNA_mmatch_repair_MutS_con_dom"/>
</dbReference>
<proteinExistence type="inferred from homology"/>
<dbReference type="NCBIfam" id="NF003810">
    <property type="entry name" value="PRK05399.1"/>
    <property type="match status" value="1"/>
</dbReference>
<dbReference type="PANTHER" id="PTHR11361">
    <property type="entry name" value="DNA MISMATCH REPAIR PROTEIN MUTS FAMILY MEMBER"/>
    <property type="match status" value="1"/>
</dbReference>
<dbReference type="SUPFAM" id="SSF48334">
    <property type="entry name" value="DNA repair protein MutS, domain III"/>
    <property type="match status" value="1"/>
</dbReference>
<dbReference type="Gene3D" id="1.10.1420.10">
    <property type="match status" value="2"/>
</dbReference>
<protein>
    <recommendedName>
        <fullName evidence="11">DNA mismatch repair proteins mutS family domain-containing protein</fullName>
    </recommendedName>
</protein>
<dbReference type="Pfam" id="PF01624">
    <property type="entry name" value="MutS_I"/>
    <property type="match status" value="1"/>
</dbReference>
<dbReference type="FunFam" id="3.30.420.110:FF:000002">
    <property type="entry name" value="DNA mismatch repair protein"/>
    <property type="match status" value="1"/>
</dbReference>
<keyword evidence="4 10" id="KW-0227">DNA damage</keyword>
<dbReference type="EMBL" id="GL891306">
    <property type="protein sequence ID" value="EGO55739.1"/>
    <property type="molecule type" value="Genomic_DNA"/>
</dbReference>
<dbReference type="Proteomes" id="UP000008065">
    <property type="component" value="Unassembled WGS sequence"/>
</dbReference>
<evidence type="ECO:0000256" key="1">
    <source>
        <dbReference type="ARBA" id="ARBA00004123"/>
    </source>
</evidence>
<dbReference type="Gene3D" id="3.40.1170.10">
    <property type="entry name" value="DNA repair protein MutS, domain I"/>
    <property type="match status" value="1"/>
</dbReference>
<dbReference type="GeneID" id="20824577"/>
<evidence type="ECO:0000259" key="11">
    <source>
        <dbReference type="PROSITE" id="PS00486"/>
    </source>
</evidence>
<name>F8MUQ7_NEUT8</name>
<evidence type="ECO:0000256" key="4">
    <source>
        <dbReference type="ARBA" id="ARBA00022763"/>
    </source>
</evidence>
<dbReference type="OrthoDB" id="295033at2759"/>
<feature type="domain" description="DNA mismatch repair proteins mutS family" evidence="11">
    <location>
        <begin position="733"/>
        <end position="749"/>
    </location>
</feature>
<dbReference type="InterPro" id="IPR011184">
    <property type="entry name" value="DNA_mismatch_repair_Msh2"/>
</dbReference>
<evidence type="ECO:0000256" key="10">
    <source>
        <dbReference type="RuleBase" id="RU003756"/>
    </source>
</evidence>
<evidence type="ECO:0000256" key="5">
    <source>
        <dbReference type="ARBA" id="ARBA00022840"/>
    </source>
</evidence>
<evidence type="ECO:0000313" key="13">
    <source>
        <dbReference type="Proteomes" id="UP000008065"/>
    </source>
</evidence>
<dbReference type="Pfam" id="PF05192">
    <property type="entry name" value="MutS_III"/>
    <property type="match status" value="1"/>
</dbReference>
<dbReference type="InterPro" id="IPR016151">
    <property type="entry name" value="DNA_mismatch_repair_MutS_N"/>
</dbReference>
<reference evidence="13" key="1">
    <citation type="journal article" date="2011" name="Genetics">
        <title>Massive changes in genome architecture accompany the transition to self-fertility in the filamentous fungus Neurospora tetrasperma.</title>
        <authorList>
            <person name="Ellison C.E."/>
            <person name="Stajich J.E."/>
            <person name="Jacobson D.J."/>
            <person name="Natvig D.O."/>
            <person name="Lapidus A."/>
            <person name="Foster B."/>
            <person name="Aerts A."/>
            <person name="Riley R."/>
            <person name="Lindquist E.A."/>
            <person name="Grigoriev I.V."/>
            <person name="Taylor J.W."/>
        </authorList>
    </citation>
    <scope>NUCLEOTIDE SEQUENCE [LARGE SCALE GENOMIC DNA]</scope>
    <source>
        <strain evidence="13">FGSC 2508 / P0657</strain>
    </source>
</reference>
<dbReference type="SUPFAM" id="SSF52540">
    <property type="entry name" value="P-loop containing nucleoside triphosphate hydrolases"/>
    <property type="match status" value="1"/>
</dbReference>